<accession>A0AAU9RR37</accession>
<feature type="domain" description="FBD" evidence="1">
    <location>
        <begin position="187"/>
        <end position="271"/>
    </location>
</feature>
<dbReference type="AlphaFoldDB" id="A0AAU9RR37"/>
<dbReference type="PANTHER" id="PTHR31900">
    <property type="entry name" value="F-BOX/RNI SUPERFAMILY PROTEIN-RELATED"/>
    <property type="match status" value="1"/>
</dbReference>
<evidence type="ECO:0000259" key="1">
    <source>
        <dbReference type="SMART" id="SM00579"/>
    </source>
</evidence>
<dbReference type="InterPro" id="IPR006566">
    <property type="entry name" value="FBD"/>
</dbReference>
<reference evidence="2 3" key="1">
    <citation type="submission" date="2022-03" db="EMBL/GenBank/DDBJ databases">
        <authorList>
            <person name="Nunn A."/>
            <person name="Chopra R."/>
            <person name="Nunn A."/>
            <person name="Contreras Garrido A."/>
        </authorList>
    </citation>
    <scope>NUCLEOTIDE SEQUENCE [LARGE SCALE GENOMIC DNA]</scope>
</reference>
<dbReference type="InterPro" id="IPR050232">
    <property type="entry name" value="FBL13/AtMIF1-like"/>
</dbReference>
<dbReference type="Proteomes" id="UP000836841">
    <property type="component" value="Chromosome 2"/>
</dbReference>
<dbReference type="PANTHER" id="PTHR31900:SF33">
    <property type="entry name" value="PROTEIN WITH RNI-LIKE_FBD-LIKE DOMAIN"/>
    <property type="match status" value="1"/>
</dbReference>
<feature type="non-terminal residue" evidence="2">
    <location>
        <position position="271"/>
    </location>
</feature>
<dbReference type="SMART" id="SM00579">
    <property type="entry name" value="FBD"/>
    <property type="match status" value="1"/>
</dbReference>
<name>A0AAU9RR37_THLAR</name>
<keyword evidence="3" id="KW-1185">Reference proteome</keyword>
<sequence length="271" mass="31221">CPILEDLTVCRAHDDNVPVLLVRSKSLERLCVRSGPGVSSAYAIEIDSPGVKYIDFRDGYSYRFAAKDLSSLVMTEVDTQFNTELGFTMQLHLIHDFLVGVSSGRHMVISERTLEILRIYFCLKQCLELPIPKFHYLTRLEAKFSNLLLDSLPDFLDMCPNLKHLTMYFAYSMTLEPEDLQLTKVPLCLQSTLDCVEVKEVLTREKTGKMSKKAAMKVVNHKKRIWMEVVRYFLENSEVLKTFILCLTDSDITKELLGFTERTPRCQVIFR</sequence>
<dbReference type="EMBL" id="OU466858">
    <property type="protein sequence ID" value="CAH2046390.1"/>
    <property type="molecule type" value="Genomic_DNA"/>
</dbReference>
<organism evidence="2 3">
    <name type="scientific">Thlaspi arvense</name>
    <name type="common">Field penny-cress</name>
    <dbReference type="NCBI Taxonomy" id="13288"/>
    <lineage>
        <taxon>Eukaryota</taxon>
        <taxon>Viridiplantae</taxon>
        <taxon>Streptophyta</taxon>
        <taxon>Embryophyta</taxon>
        <taxon>Tracheophyta</taxon>
        <taxon>Spermatophyta</taxon>
        <taxon>Magnoliopsida</taxon>
        <taxon>eudicotyledons</taxon>
        <taxon>Gunneridae</taxon>
        <taxon>Pentapetalae</taxon>
        <taxon>rosids</taxon>
        <taxon>malvids</taxon>
        <taxon>Brassicales</taxon>
        <taxon>Brassicaceae</taxon>
        <taxon>Thlaspideae</taxon>
        <taxon>Thlaspi</taxon>
    </lineage>
</organism>
<gene>
    <name evidence="2" type="ORF">TAV2_LOCUS5173</name>
</gene>
<evidence type="ECO:0000313" key="3">
    <source>
        <dbReference type="Proteomes" id="UP000836841"/>
    </source>
</evidence>
<protein>
    <recommendedName>
        <fullName evidence="1">FBD domain-containing protein</fullName>
    </recommendedName>
</protein>
<evidence type="ECO:0000313" key="2">
    <source>
        <dbReference type="EMBL" id="CAH2046390.1"/>
    </source>
</evidence>
<proteinExistence type="predicted"/>